<reference evidence="2" key="1">
    <citation type="journal article" date="2022" name="bioRxiv">
        <title>Sequencing and chromosome-scale assembly of the giantPleurodeles waltlgenome.</title>
        <authorList>
            <person name="Brown T."/>
            <person name="Elewa A."/>
            <person name="Iarovenko S."/>
            <person name="Subramanian E."/>
            <person name="Araus A.J."/>
            <person name="Petzold A."/>
            <person name="Susuki M."/>
            <person name="Suzuki K.-i.T."/>
            <person name="Hayashi T."/>
            <person name="Toyoda A."/>
            <person name="Oliveira C."/>
            <person name="Osipova E."/>
            <person name="Leigh N.D."/>
            <person name="Simon A."/>
            <person name="Yun M.H."/>
        </authorList>
    </citation>
    <scope>NUCLEOTIDE SEQUENCE</scope>
    <source>
        <strain evidence="2">20211129_DDA</strain>
        <tissue evidence="2">Liver</tissue>
    </source>
</reference>
<dbReference type="EMBL" id="JANPWB010000002">
    <property type="protein sequence ID" value="KAJ1207929.1"/>
    <property type="molecule type" value="Genomic_DNA"/>
</dbReference>
<comment type="caution">
    <text evidence="2">The sequence shown here is derived from an EMBL/GenBank/DDBJ whole genome shotgun (WGS) entry which is preliminary data.</text>
</comment>
<gene>
    <name evidence="2" type="ORF">NDU88_003319</name>
</gene>
<keyword evidence="3" id="KW-1185">Reference proteome</keyword>
<protein>
    <submittedName>
        <fullName evidence="2">Uncharacterized protein</fullName>
    </submittedName>
</protein>
<dbReference type="AlphaFoldDB" id="A0AAV7W4E6"/>
<evidence type="ECO:0000313" key="2">
    <source>
        <dbReference type="EMBL" id="KAJ1207929.1"/>
    </source>
</evidence>
<name>A0AAV7W4E6_PLEWA</name>
<organism evidence="2 3">
    <name type="scientific">Pleurodeles waltl</name>
    <name type="common">Iberian ribbed newt</name>
    <dbReference type="NCBI Taxonomy" id="8319"/>
    <lineage>
        <taxon>Eukaryota</taxon>
        <taxon>Metazoa</taxon>
        <taxon>Chordata</taxon>
        <taxon>Craniata</taxon>
        <taxon>Vertebrata</taxon>
        <taxon>Euteleostomi</taxon>
        <taxon>Amphibia</taxon>
        <taxon>Batrachia</taxon>
        <taxon>Caudata</taxon>
        <taxon>Salamandroidea</taxon>
        <taxon>Salamandridae</taxon>
        <taxon>Pleurodelinae</taxon>
        <taxon>Pleurodeles</taxon>
    </lineage>
</organism>
<accession>A0AAV7W4E6</accession>
<dbReference type="Proteomes" id="UP001066276">
    <property type="component" value="Chromosome 1_2"/>
</dbReference>
<evidence type="ECO:0000313" key="3">
    <source>
        <dbReference type="Proteomes" id="UP001066276"/>
    </source>
</evidence>
<sequence>MGSRGLRKLGRSPKLDPYRRLGTAECDRAAPCEGDVLTGRWTVPFWGPAEERVWAVGVARGRRLLTWSGAAVCGDRGSRMLEAQRDPGAPPDPSVPATSAAHTQKFDNILNAVRSIKSTLEPKINALHIDVGHLCEEHKKLND</sequence>
<evidence type="ECO:0000256" key="1">
    <source>
        <dbReference type="SAM" id="MobiDB-lite"/>
    </source>
</evidence>
<proteinExistence type="predicted"/>
<feature type="region of interest" description="Disordered" evidence="1">
    <location>
        <begin position="79"/>
        <end position="101"/>
    </location>
</feature>